<dbReference type="SUPFAM" id="SSF109604">
    <property type="entry name" value="HD-domain/PDEase-like"/>
    <property type="match status" value="1"/>
</dbReference>
<dbReference type="EMBL" id="WTYL01000002">
    <property type="protein sequence ID" value="MXP44575.1"/>
    <property type="molecule type" value="Genomic_DNA"/>
</dbReference>
<dbReference type="RefSeq" id="WP_269816304.1">
    <property type="nucleotide sequence ID" value="NZ_WTYL01000002.1"/>
</dbReference>
<dbReference type="Proteomes" id="UP000431922">
    <property type="component" value="Unassembled WGS sequence"/>
</dbReference>
<sequence length="423" mass="47363">MPQKISCDQVKSGMYILKFGGSWFDHPFWRAKFLIETEDDVMRVRESGVPYVMIDEKRGIPADEPPRIISAPPLRHQRSNNAIPSKKAVRGSELKGDETRVAEYRRATALVSRSKTRIAGVFDEALSGSAIDIEAVASIVDEIRQSVAHSPQALLGVTRLKNKDDYTYLHSISVCMLMVTVAQHLEMNHSDIRDLGLAGLLHDIGKLSIADHILNKPGQLTDEEFDNVRGHPEQGYRLLSRTPDISETALDVCRHHHEKVDGTGYPFSLNSNSISFAARLGAICDVFDALTSNRAYKQAWTPEKAICEMWGWNGHFDSEILFHFMQALGIFPPGMLIRLSSNRLAIVLEQKPWRRGAHALIFYSVTESMFLKPKAVMISKNYDCETVVSAEDPDDWGFSDWQGLRERLAPGVVVLTAMEGADL</sequence>
<organism evidence="2 3">
    <name type="scientific">Allopontixanthobacter sediminis</name>
    <dbReference type="NCBI Taxonomy" id="1689985"/>
    <lineage>
        <taxon>Bacteria</taxon>
        <taxon>Pseudomonadati</taxon>
        <taxon>Pseudomonadota</taxon>
        <taxon>Alphaproteobacteria</taxon>
        <taxon>Sphingomonadales</taxon>
        <taxon>Erythrobacteraceae</taxon>
        <taxon>Allopontixanthobacter</taxon>
    </lineage>
</organism>
<dbReference type="InterPro" id="IPR003607">
    <property type="entry name" value="HD/PDEase_dom"/>
</dbReference>
<dbReference type="CDD" id="cd00077">
    <property type="entry name" value="HDc"/>
    <property type="match status" value="1"/>
</dbReference>
<dbReference type="Gene3D" id="1.10.3210.10">
    <property type="entry name" value="Hypothetical protein af1432"/>
    <property type="match status" value="1"/>
</dbReference>
<dbReference type="Pfam" id="PF11871">
    <property type="entry name" value="DUF3391"/>
    <property type="match status" value="1"/>
</dbReference>
<dbReference type="Pfam" id="PF13487">
    <property type="entry name" value="HD_5"/>
    <property type="match status" value="1"/>
</dbReference>
<name>A0A845B1W7_9SPHN</name>
<keyword evidence="3" id="KW-1185">Reference proteome</keyword>
<gene>
    <name evidence="2" type="ORF">GRI65_08905</name>
</gene>
<evidence type="ECO:0000259" key="1">
    <source>
        <dbReference type="PROSITE" id="PS51832"/>
    </source>
</evidence>
<reference evidence="2 3" key="1">
    <citation type="submission" date="2019-12" db="EMBL/GenBank/DDBJ databases">
        <title>Genomic-based taxomic classification of the family Erythrobacteraceae.</title>
        <authorList>
            <person name="Xu L."/>
        </authorList>
    </citation>
    <scope>NUCLEOTIDE SEQUENCE [LARGE SCALE GENOMIC DNA]</scope>
    <source>
        <strain evidence="2 3">KCTC 42453</strain>
    </source>
</reference>
<feature type="domain" description="HD-GYP" evidence="1">
    <location>
        <begin position="145"/>
        <end position="340"/>
    </location>
</feature>
<dbReference type="InterPro" id="IPR037522">
    <property type="entry name" value="HD_GYP_dom"/>
</dbReference>
<dbReference type="GO" id="GO:0008081">
    <property type="term" value="F:phosphoric diester hydrolase activity"/>
    <property type="evidence" value="ECO:0007669"/>
    <property type="project" value="UniProtKB-ARBA"/>
</dbReference>
<evidence type="ECO:0000313" key="3">
    <source>
        <dbReference type="Proteomes" id="UP000431922"/>
    </source>
</evidence>
<dbReference type="InterPro" id="IPR021812">
    <property type="entry name" value="DUF3391"/>
</dbReference>
<dbReference type="AlphaFoldDB" id="A0A845B1W7"/>
<evidence type="ECO:0000313" key="2">
    <source>
        <dbReference type="EMBL" id="MXP44575.1"/>
    </source>
</evidence>
<proteinExistence type="predicted"/>
<comment type="caution">
    <text evidence="2">The sequence shown here is derived from an EMBL/GenBank/DDBJ whole genome shotgun (WGS) entry which is preliminary data.</text>
</comment>
<protein>
    <submittedName>
        <fullName evidence="2">DUF3391 domain-containing protein</fullName>
    </submittedName>
</protein>
<accession>A0A845B1W7</accession>
<dbReference type="PANTHER" id="PTHR43155:SF2">
    <property type="entry name" value="CYCLIC DI-GMP PHOSPHODIESTERASE PA4108"/>
    <property type="match status" value="1"/>
</dbReference>
<dbReference type="PANTHER" id="PTHR43155">
    <property type="entry name" value="CYCLIC DI-GMP PHOSPHODIESTERASE PA4108-RELATED"/>
    <property type="match status" value="1"/>
</dbReference>
<dbReference type="SMART" id="SM00471">
    <property type="entry name" value="HDc"/>
    <property type="match status" value="1"/>
</dbReference>
<dbReference type="PROSITE" id="PS51832">
    <property type="entry name" value="HD_GYP"/>
    <property type="match status" value="1"/>
</dbReference>